<evidence type="ECO:0000256" key="1">
    <source>
        <dbReference type="ARBA" id="ARBA00022603"/>
    </source>
</evidence>
<dbReference type="GO" id="GO:0102559">
    <property type="term" value="F:peptide chain release factor N(5)-glutamine methyltransferase activity"/>
    <property type="evidence" value="ECO:0007669"/>
    <property type="project" value="UniProtKB-EC"/>
</dbReference>
<dbReference type="PANTHER" id="PTHR18895">
    <property type="entry name" value="HEMK METHYLTRANSFERASE"/>
    <property type="match status" value="1"/>
</dbReference>
<dbReference type="SUPFAM" id="SSF53335">
    <property type="entry name" value="S-adenosyl-L-methionine-dependent methyltransferases"/>
    <property type="match status" value="1"/>
</dbReference>
<dbReference type="AlphaFoldDB" id="A0A916RNB8"/>
<protein>
    <recommendedName>
        <fullName evidence="5">Release factor glutamine methyltransferase</fullName>
        <shortName evidence="5">RF MTase</shortName>
        <ecNumber evidence="5">2.1.1.297</ecNumber>
    </recommendedName>
    <alternativeName>
        <fullName evidence="5">N5-glutamine methyltransferase PrmC</fullName>
    </alternativeName>
    <alternativeName>
        <fullName evidence="5">Protein-(glutamine-N5) MTase PrmC</fullName>
    </alternativeName>
    <alternativeName>
        <fullName evidence="5">Protein-glutamine N-methyltransferase PrmC</fullName>
    </alternativeName>
</protein>
<dbReference type="GO" id="GO:0032259">
    <property type="term" value="P:methylation"/>
    <property type="evidence" value="ECO:0007669"/>
    <property type="project" value="UniProtKB-KW"/>
</dbReference>
<dbReference type="PROSITE" id="PS00092">
    <property type="entry name" value="N6_MTASE"/>
    <property type="match status" value="1"/>
</dbReference>
<dbReference type="InterPro" id="IPR004556">
    <property type="entry name" value="HemK-like"/>
</dbReference>
<dbReference type="HAMAP" id="MF_02126">
    <property type="entry name" value="RF_methyltr_PrmC"/>
    <property type="match status" value="1"/>
</dbReference>
<dbReference type="InterPro" id="IPR040758">
    <property type="entry name" value="PrmC_N"/>
</dbReference>
<proteinExistence type="inferred from homology"/>
<dbReference type="Gene3D" id="1.10.8.10">
    <property type="entry name" value="DNA helicase RuvA subunit, C-terminal domain"/>
    <property type="match status" value="1"/>
</dbReference>
<feature type="binding site" evidence="5">
    <location>
        <begin position="192"/>
        <end position="195"/>
    </location>
    <ligand>
        <name>substrate</name>
    </ligand>
</feature>
<feature type="binding site" evidence="5">
    <location>
        <position position="192"/>
    </location>
    <ligand>
        <name>S-adenosyl-L-methionine</name>
        <dbReference type="ChEBI" id="CHEBI:59789"/>
    </ligand>
</feature>
<dbReference type="InterPro" id="IPR019874">
    <property type="entry name" value="RF_methyltr_PrmC"/>
</dbReference>
<feature type="binding site" evidence="5">
    <location>
        <position position="149"/>
    </location>
    <ligand>
        <name>S-adenosyl-L-methionine</name>
        <dbReference type="ChEBI" id="CHEBI:59789"/>
    </ligand>
</feature>
<dbReference type="EC" id="2.1.1.297" evidence="5"/>
<feature type="domain" description="Release factor glutamine methyltransferase N-terminal" evidence="7">
    <location>
        <begin position="8"/>
        <end position="77"/>
    </location>
</feature>
<evidence type="ECO:0000313" key="8">
    <source>
        <dbReference type="EMBL" id="GGA62573.1"/>
    </source>
</evidence>
<dbReference type="InterPro" id="IPR002052">
    <property type="entry name" value="DNA_methylase_N6_adenine_CS"/>
</dbReference>
<dbReference type="Pfam" id="PF05175">
    <property type="entry name" value="MTS"/>
    <property type="match status" value="1"/>
</dbReference>
<comment type="function">
    <text evidence="5">Methylates the class 1 translation termination release factors RF1/PrfA and RF2/PrfB on the glutamine residue of the universally conserved GGQ motif.</text>
</comment>
<evidence type="ECO:0000256" key="5">
    <source>
        <dbReference type="HAMAP-Rule" id="MF_02126"/>
    </source>
</evidence>
<dbReference type="NCBIfam" id="TIGR00536">
    <property type="entry name" value="hemK_fam"/>
    <property type="match status" value="1"/>
</dbReference>
<dbReference type="NCBIfam" id="TIGR03534">
    <property type="entry name" value="RF_mod_PrmC"/>
    <property type="match status" value="1"/>
</dbReference>
<keyword evidence="9" id="KW-1185">Reference proteome</keyword>
<sequence>MTRTLGGLLDKVRRSLTEAGFADAGLETRILVEHFTGTERKDAITSPDQVIDDAKVNALEQALARRLAGEPVYRILGEREFYGLPLRLSSETLEPRPDTETLVELALPVARRFISQTGTCRILDLGTGTGAIALALLSMLPEAVALGVDISADALAMAKNNADMNGYGARFSTLKSDWTAEVEGKFHLIVSNPPYIPTSDLETLDRSVRVYDPRRALDGGQDGLTFYRLTAENGRRLLVDNGALAVEIGFSQKKDVVELFNQHGFELAESACDLGGRDRALLFVLAEAT</sequence>
<dbReference type="RefSeq" id="WP_188720379.1">
    <property type="nucleotide sequence ID" value="NZ_BMIF01000003.1"/>
</dbReference>
<feature type="domain" description="Methyltransferase small" evidence="6">
    <location>
        <begin position="119"/>
        <end position="196"/>
    </location>
</feature>
<dbReference type="Proteomes" id="UP000636264">
    <property type="component" value="Unassembled WGS sequence"/>
</dbReference>
<keyword evidence="3 5" id="KW-0949">S-adenosyl-L-methionine</keyword>
<dbReference type="CDD" id="cd02440">
    <property type="entry name" value="AdoMet_MTases"/>
    <property type="match status" value="1"/>
</dbReference>
<dbReference type="Gene3D" id="3.40.50.150">
    <property type="entry name" value="Vaccinia Virus protein VP39"/>
    <property type="match status" value="1"/>
</dbReference>
<dbReference type="Pfam" id="PF17827">
    <property type="entry name" value="PrmC_N"/>
    <property type="match status" value="1"/>
</dbReference>
<name>A0A916RNB8_9HYPH</name>
<dbReference type="InterPro" id="IPR007848">
    <property type="entry name" value="Small_mtfrase_dom"/>
</dbReference>
<dbReference type="InterPro" id="IPR029063">
    <property type="entry name" value="SAM-dependent_MTases_sf"/>
</dbReference>
<evidence type="ECO:0000313" key="9">
    <source>
        <dbReference type="Proteomes" id="UP000636264"/>
    </source>
</evidence>
<feature type="binding site" evidence="5">
    <location>
        <position position="178"/>
    </location>
    <ligand>
        <name>S-adenosyl-L-methionine</name>
        <dbReference type="ChEBI" id="CHEBI:59789"/>
    </ligand>
</feature>
<feature type="binding site" evidence="5">
    <location>
        <begin position="126"/>
        <end position="130"/>
    </location>
    <ligand>
        <name>S-adenosyl-L-methionine</name>
        <dbReference type="ChEBI" id="CHEBI:59789"/>
    </ligand>
</feature>
<dbReference type="PANTHER" id="PTHR18895:SF74">
    <property type="entry name" value="MTRF1L RELEASE FACTOR GLUTAMINE METHYLTRANSFERASE"/>
    <property type="match status" value="1"/>
</dbReference>
<comment type="caution">
    <text evidence="8">The sequence shown here is derived from an EMBL/GenBank/DDBJ whole genome shotgun (WGS) entry which is preliminary data.</text>
</comment>
<dbReference type="InterPro" id="IPR050320">
    <property type="entry name" value="N5-glutamine_MTase"/>
</dbReference>
<evidence type="ECO:0000259" key="6">
    <source>
        <dbReference type="Pfam" id="PF05175"/>
    </source>
</evidence>
<evidence type="ECO:0000256" key="2">
    <source>
        <dbReference type="ARBA" id="ARBA00022679"/>
    </source>
</evidence>
<dbReference type="GO" id="GO:0003676">
    <property type="term" value="F:nucleic acid binding"/>
    <property type="evidence" value="ECO:0007669"/>
    <property type="project" value="InterPro"/>
</dbReference>
<organism evidence="8 9">
    <name type="scientific">Nitratireductor aestuarii</name>
    <dbReference type="NCBI Taxonomy" id="1735103"/>
    <lineage>
        <taxon>Bacteria</taxon>
        <taxon>Pseudomonadati</taxon>
        <taxon>Pseudomonadota</taxon>
        <taxon>Alphaproteobacteria</taxon>
        <taxon>Hyphomicrobiales</taxon>
        <taxon>Phyllobacteriaceae</taxon>
        <taxon>Nitratireductor</taxon>
    </lineage>
</organism>
<reference evidence="8" key="2">
    <citation type="submission" date="2020-09" db="EMBL/GenBank/DDBJ databases">
        <authorList>
            <person name="Sun Q."/>
            <person name="Zhou Y."/>
        </authorList>
    </citation>
    <scope>NUCLEOTIDE SEQUENCE</scope>
    <source>
        <strain evidence="8">CGMCC 1.15320</strain>
    </source>
</reference>
<evidence type="ECO:0000256" key="4">
    <source>
        <dbReference type="ARBA" id="ARBA00048391"/>
    </source>
</evidence>
<accession>A0A916RNB8</accession>
<evidence type="ECO:0000259" key="7">
    <source>
        <dbReference type="Pfam" id="PF17827"/>
    </source>
</evidence>
<dbReference type="EMBL" id="BMIF01000003">
    <property type="protein sequence ID" value="GGA62573.1"/>
    <property type="molecule type" value="Genomic_DNA"/>
</dbReference>
<reference evidence="8" key="1">
    <citation type="journal article" date="2014" name="Int. J. Syst. Evol. Microbiol.">
        <title>Complete genome sequence of Corynebacterium casei LMG S-19264T (=DSM 44701T), isolated from a smear-ripened cheese.</title>
        <authorList>
            <consortium name="US DOE Joint Genome Institute (JGI-PGF)"/>
            <person name="Walter F."/>
            <person name="Albersmeier A."/>
            <person name="Kalinowski J."/>
            <person name="Ruckert C."/>
        </authorList>
    </citation>
    <scope>NUCLEOTIDE SEQUENCE</scope>
    <source>
        <strain evidence="8">CGMCC 1.15320</strain>
    </source>
</reference>
<evidence type="ECO:0000256" key="3">
    <source>
        <dbReference type="ARBA" id="ARBA00022691"/>
    </source>
</evidence>
<keyword evidence="1 5" id="KW-0489">Methyltransferase</keyword>
<keyword evidence="2 5" id="KW-0808">Transferase</keyword>
<comment type="catalytic activity">
    <reaction evidence="4 5">
        <text>L-glutaminyl-[peptide chain release factor] + S-adenosyl-L-methionine = N(5)-methyl-L-glutaminyl-[peptide chain release factor] + S-adenosyl-L-homocysteine + H(+)</text>
        <dbReference type="Rhea" id="RHEA:42896"/>
        <dbReference type="Rhea" id="RHEA-COMP:10271"/>
        <dbReference type="Rhea" id="RHEA-COMP:10272"/>
        <dbReference type="ChEBI" id="CHEBI:15378"/>
        <dbReference type="ChEBI" id="CHEBI:30011"/>
        <dbReference type="ChEBI" id="CHEBI:57856"/>
        <dbReference type="ChEBI" id="CHEBI:59789"/>
        <dbReference type="ChEBI" id="CHEBI:61891"/>
        <dbReference type="EC" id="2.1.1.297"/>
    </reaction>
</comment>
<gene>
    <name evidence="5 8" type="primary">prmC</name>
    <name evidence="8" type="ORF">GCM10011385_15470</name>
</gene>
<comment type="similarity">
    <text evidence="5">Belongs to the protein N5-glutamine methyltransferase family. PrmC subfamily.</text>
</comment>